<organism evidence="1 2">
    <name type="scientific">Tropilaelaps mercedesae</name>
    <dbReference type="NCBI Taxonomy" id="418985"/>
    <lineage>
        <taxon>Eukaryota</taxon>
        <taxon>Metazoa</taxon>
        <taxon>Ecdysozoa</taxon>
        <taxon>Arthropoda</taxon>
        <taxon>Chelicerata</taxon>
        <taxon>Arachnida</taxon>
        <taxon>Acari</taxon>
        <taxon>Parasitiformes</taxon>
        <taxon>Mesostigmata</taxon>
        <taxon>Gamasina</taxon>
        <taxon>Dermanyssoidea</taxon>
        <taxon>Laelapidae</taxon>
        <taxon>Tropilaelaps</taxon>
    </lineage>
</organism>
<keyword evidence="2" id="KW-1185">Reference proteome</keyword>
<dbReference type="InParanoid" id="A0A1V9XZ09"/>
<dbReference type="AlphaFoldDB" id="A0A1V9XZ09"/>
<evidence type="ECO:0000313" key="2">
    <source>
        <dbReference type="Proteomes" id="UP000192247"/>
    </source>
</evidence>
<comment type="caution">
    <text evidence="1">The sequence shown here is derived from an EMBL/GenBank/DDBJ whole genome shotgun (WGS) entry which is preliminary data.</text>
</comment>
<proteinExistence type="predicted"/>
<reference evidence="1 2" key="1">
    <citation type="journal article" date="2017" name="Gigascience">
        <title>Draft genome of the honey bee ectoparasitic mite, Tropilaelaps mercedesae, is shaped by the parasitic life history.</title>
        <authorList>
            <person name="Dong X."/>
            <person name="Armstrong S.D."/>
            <person name="Xia D."/>
            <person name="Makepeace B.L."/>
            <person name="Darby A.C."/>
            <person name="Kadowaki T."/>
        </authorList>
    </citation>
    <scope>NUCLEOTIDE SEQUENCE [LARGE SCALE GENOMIC DNA]</scope>
    <source>
        <strain evidence="1">Wuxi-XJTLU</strain>
    </source>
</reference>
<evidence type="ECO:0000313" key="1">
    <source>
        <dbReference type="EMBL" id="OQR78598.1"/>
    </source>
</evidence>
<dbReference type="OrthoDB" id="405996at2759"/>
<sequence>MLDPAVLREQCGFAKGSVRQLKAVKYEEVPGSGGSIGIELKTIATARVQVNVLTLYQRHRMSLNASKEALCVVPSVHVHQAISGGGTGAQAKYTSQANSERVVSSVHCASISKSTDTLDGSGTRELKGVDFYVSGRYVSFEAGKPSKLRQTQQQQPNNLSTSHLSVILQEPHAMDIEGRIKTSHSESALTSSGTLGVGEGAGPLKSPSTPIHIIKKDLVLSPLSKIAKGVQSFGQSVLLAKSPSRQSVAGGTVGLSDMTIEEAAVLARRKAICKSLIIEV</sequence>
<name>A0A1V9XZ09_9ACAR</name>
<gene>
    <name evidence="1" type="ORF">BIW11_06303</name>
</gene>
<dbReference type="Proteomes" id="UP000192247">
    <property type="component" value="Unassembled WGS sequence"/>
</dbReference>
<protein>
    <submittedName>
        <fullName evidence="1">Suppressor of actin-like</fullName>
    </submittedName>
</protein>
<dbReference type="EMBL" id="MNPL01002036">
    <property type="protein sequence ID" value="OQR78598.1"/>
    <property type="molecule type" value="Genomic_DNA"/>
</dbReference>
<accession>A0A1V9XZ09</accession>